<evidence type="ECO:0000313" key="3">
    <source>
        <dbReference type="EMBL" id="KAI1697752.1"/>
    </source>
</evidence>
<dbReference type="EMBL" id="JAKKPZ010000252">
    <property type="protein sequence ID" value="KAI1697752.1"/>
    <property type="molecule type" value="Genomic_DNA"/>
</dbReference>
<feature type="transmembrane region" description="Helical" evidence="2">
    <location>
        <begin position="94"/>
        <end position="115"/>
    </location>
</feature>
<feature type="transmembrane region" description="Helical" evidence="2">
    <location>
        <begin position="36"/>
        <end position="55"/>
    </location>
</feature>
<organism evidence="3 4">
    <name type="scientific">Ditylenchus destructor</name>
    <dbReference type="NCBI Taxonomy" id="166010"/>
    <lineage>
        <taxon>Eukaryota</taxon>
        <taxon>Metazoa</taxon>
        <taxon>Ecdysozoa</taxon>
        <taxon>Nematoda</taxon>
        <taxon>Chromadorea</taxon>
        <taxon>Rhabditida</taxon>
        <taxon>Tylenchina</taxon>
        <taxon>Tylenchomorpha</taxon>
        <taxon>Sphaerularioidea</taxon>
        <taxon>Anguinidae</taxon>
        <taxon>Anguininae</taxon>
        <taxon>Ditylenchus</taxon>
    </lineage>
</organism>
<sequence>METAQTARSISTSPQNGNAFSSQQKSLLSAKFKSRFELAVGIAGTSFLGIFAPPADFSLLPSLEIANARGTFPGSLNSIKCRNFSHDSSTIVPMLGSSAFCFHCLYLSLLLYLLFKKL</sequence>
<evidence type="ECO:0000256" key="2">
    <source>
        <dbReference type="SAM" id="Phobius"/>
    </source>
</evidence>
<name>A0AAD4MKG9_9BILA</name>
<proteinExistence type="predicted"/>
<gene>
    <name evidence="3" type="ORF">DdX_18309</name>
</gene>
<feature type="region of interest" description="Disordered" evidence="1">
    <location>
        <begin position="1"/>
        <end position="20"/>
    </location>
</feature>
<dbReference type="AlphaFoldDB" id="A0AAD4MKG9"/>
<keyword evidence="2" id="KW-1133">Transmembrane helix</keyword>
<evidence type="ECO:0000256" key="1">
    <source>
        <dbReference type="SAM" id="MobiDB-lite"/>
    </source>
</evidence>
<keyword evidence="4" id="KW-1185">Reference proteome</keyword>
<evidence type="ECO:0000313" key="4">
    <source>
        <dbReference type="Proteomes" id="UP001201812"/>
    </source>
</evidence>
<protein>
    <submittedName>
        <fullName evidence="3">Uncharacterized protein</fullName>
    </submittedName>
</protein>
<dbReference type="Proteomes" id="UP001201812">
    <property type="component" value="Unassembled WGS sequence"/>
</dbReference>
<comment type="caution">
    <text evidence="3">The sequence shown here is derived from an EMBL/GenBank/DDBJ whole genome shotgun (WGS) entry which is preliminary data.</text>
</comment>
<keyword evidence="2" id="KW-0812">Transmembrane</keyword>
<accession>A0AAD4MKG9</accession>
<keyword evidence="2" id="KW-0472">Membrane</keyword>
<reference evidence="3" key="1">
    <citation type="submission" date="2022-01" db="EMBL/GenBank/DDBJ databases">
        <title>Genome Sequence Resource for Two Populations of Ditylenchus destructor, the Migratory Endoparasitic Phytonematode.</title>
        <authorList>
            <person name="Zhang H."/>
            <person name="Lin R."/>
            <person name="Xie B."/>
        </authorList>
    </citation>
    <scope>NUCLEOTIDE SEQUENCE</scope>
    <source>
        <strain evidence="3">BazhouSP</strain>
    </source>
</reference>